<dbReference type="AlphaFoldDB" id="A0A9K3KBA3"/>
<proteinExistence type="predicted"/>
<accession>A0A9K3KBA3</accession>
<keyword evidence="3 5" id="KW-1133">Transmembrane helix</keyword>
<evidence type="ECO:0000256" key="1">
    <source>
        <dbReference type="ARBA" id="ARBA00004141"/>
    </source>
</evidence>
<name>A0A9K3KBA3_9STRA</name>
<feature type="transmembrane region" description="Helical" evidence="5">
    <location>
        <begin position="494"/>
        <end position="517"/>
    </location>
</feature>
<evidence type="ECO:0000313" key="7">
    <source>
        <dbReference type="EMBL" id="KAG7340388.1"/>
    </source>
</evidence>
<sequence length="529" mass="55290">MKIATFFALFGSAVGSTEAFLTSSRIAERKTDVMTLHINRFQKQHEFIQPDVRLYQSSTSFVPSTANNDLYGLATKSSETSSSTSGLSKSISKLSPLFKALASSTLFIMAEILIKQVFKAKGISFPSSLAGCCAMAATLLISPFHASMYRVMEPGAKLLQKFLMVFLVPNLIVLPLCDGCGSVTEVLKIFSVIFGGFLFSLLSTSYSVCAVRKIFKPSTSIQQLQPPPTSSSASPSVATIKPPKAFSDELTHGSRVVAVVSGVAALMAHQLRSAATSPLVALSMLAATVHNFCFGARMPKKVTKVIHPLVTCTTLTWVWATVMGAATGTSFLTMIAGYRRGGVLNLATAGAGDLLTFVLGPAVVSLGVSIYERRELIRQNLKEVVTATGVSCIGGLFGTALAVRLLALASGELRLSLFPRNITSALAVAIAEIVGANKALAVSFAVVTGLIGANFGASLLDFFGIKDSAARGLGIGAAAHGLGTAAFIDEKDAFPFAAIGMTLTAICGTVLVSVPVVKKLALQIALGGL</sequence>
<feature type="transmembrane region" description="Helical" evidence="5">
    <location>
        <begin position="343"/>
        <end position="364"/>
    </location>
</feature>
<keyword evidence="6" id="KW-0732">Signal</keyword>
<dbReference type="EMBL" id="JAGRRH010000027">
    <property type="protein sequence ID" value="KAG7340388.1"/>
    <property type="molecule type" value="Genomic_DNA"/>
</dbReference>
<feature type="transmembrane region" description="Helical" evidence="5">
    <location>
        <begin position="317"/>
        <end position="336"/>
    </location>
</feature>
<reference evidence="7" key="1">
    <citation type="journal article" date="2021" name="Sci. Rep.">
        <title>Diploid genomic architecture of Nitzschia inconspicua, an elite biomass production diatom.</title>
        <authorList>
            <person name="Oliver A."/>
            <person name="Podell S."/>
            <person name="Pinowska A."/>
            <person name="Traller J.C."/>
            <person name="Smith S.R."/>
            <person name="McClure R."/>
            <person name="Beliaev A."/>
            <person name="Bohutskyi P."/>
            <person name="Hill E.A."/>
            <person name="Rabines A."/>
            <person name="Zheng H."/>
            <person name="Allen L.Z."/>
            <person name="Kuo A."/>
            <person name="Grigoriev I.V."/>
            <person name="Allen A.E."/>
            <person name="Hazlebeck D."/>
            <person name="Allen E.E."/>
        </authorList>
    </citation>
    <scope>NUCLEOTIDE SEQUENCE</scope>
    <source>
        <strain evidence="7">Hildebrandi</strain>
    </source>
</reference>
<dbReference type="Pfam" id="PF04172">
    <property type="entry name" value="LrgB"/>
    <property type="match status" value="1"/>
</dbReference>
<evidence type="ECO:0000256" key="6">
    <source>
        <dbReference type="SAM" id="SignalP"/>
    </source>
</evidence>
<comment type="subcellular location">
    <subcellularLocation>
        <location evidence="1">Membrane</location>
        <topology evidence="1">Multi-pass membrane protein</topology>
    </subcellularLocation>
</comment>
<feature type="transmembrane region" description="Helical" evidence="5">
    <location>
        <begin position="279"/>
        <end position="297"/>
    </location>
</feature>
<feature type="transmembrane region" description="Helical" evidence="5">
    <location>
        <begin position="384"/>
        <end position="406"/>
    </location>
</feature>
<dbReference type="PANTHER" id="PTHR30249:SF0">
    <property type="entry name" value="PLASTIDAL GLYCOLATE_GLYCERATE TRANSLOCATOR 1, CHLOROPLASTIC"/>
    <property type="match status" value="1"/>
</dbReference>
<feature type="transmembrane region" description="Helical" evidence="5">
    <location>
        <begin position="189"/>
        <end position="208"/>
    </location>
</feature>
<dbReference type="PANTHER" id="PTHR30249">
    <property type="entry name" value="PUTATIVE SEROTONIN TRANSPORTER"/>
    <property type="match status" value="1"/>
</dbReference>
<dbReference type="OrthoDB" id="2502820at2759"/>
<dbReference type="Proteomes" id="UP000693970">
    <property type="component" value="Unassembled WGS sequence"/>
</dbReference>
<evidence type="ECO:0000256" key="3">
    <source>
        <dbReference type="ARBA" id="ARBA00022989"/>
    </source>
</evidence>
<feature type="signal peptide" evidence="6">
    <location>
        <begin position="1"/>
        <end position="19"/>
    </location>
</feature>
<feature type="transmembrane region" description="Helical" evidence="5">
    <location>
        <begin position="442"/>
        <end position="463"/>
    </location>
</feature>
<comment type="caution">
    <text evidence="7">The sequence shown here is derived from an EMBL/GenBank/DDBJ whole genome shotgun (WGS) entry which is preliminary data.</text>
</comment>
<keyword evidence="8" id="KW-1185">Reference proteome</keyword>
<protein>
    <submittedName>
        <fullName evidence="7">LrgB-like family protein</fullName>
    </submittedName>
</protein>
<feature type="transmembrane region" description="Helical" evidence="5">
    <location>
        <begin position="126"/>
        <end position="146"/>
    </location>
</feature>
<dbReference type="InterPro" id="IPR007300">
    <property type="entry name" value="CidB/LrgB"/>
</dbReference>
<gene>
    <name evidence="7" type="ORF">IV203_023931</name>
</gene>
<evidence type="ECO:0000256" key="2">
    <source>
        <dbReference type="ARBA" id="ARBA00022692"/>
    </source>
</evidence>
<evidence type="ECO:0000313" key="8">
    <source>
        <dbReference type="Proteomes" id="UP000693970"/>
    </source>
</evidence>
<feature type="transmembrane region" description="Helical" evidence="5">
    <location>
        <begin position="418"/>
        <end position="436"/>
    </location>
</feature>
<keyword evidence="4 5" id="KW-0472">Membrane</keyword>
<evidence type="ECO:0000256" key="5">
    <source>
        <dbReference type="SAM" id="Phobius"/>
    </source>
</evidence>
<keyword evidence="2 5" id="KW-0812">Transmembrane</keyword>
<organism evidence="7 8">
    <name type="scientific">Nitzschia inconspicua</name>
    <dbReference type="NCBI Taxonomy" id="303405"/>
    <lineage>
        <taxon>Eukaryota</taxon>
        <taxon>Sar</taxon>
        <taxon>Stramenopiles</taxon>
        <taxon>Ochrophyta</taxon>
        <taxon>Bacillariophyta</taxon>
        <taxon>Bacillariophyceae</taxon>
        <taxon>Bacillariophycidae</taxon>
        <taxon>Bacillariales</taxon>
        <taxon>Bacillariaceae</taxon>
        <taxon>Nitzschia</taxon>
    </lineage>
</organism>
<feature type="chain" id="PRO_5039922599" evidence="6">
    <location>
        <begin position="20"/>
        <end position="529"/>
    </location>
</feature>
<dbReference type="GO" id="GO:0016020">
    <property type="term" value="C:membrane"/>
    <property type="evidence" value="ECO:0007669"/>
    <property type="project" value="UniProtKB-SubCell"/>
</dbReference>
<reference evidence="7" key="2">
    <citation type="submission" date="2021-04" db="EMBL/GenBank/DDBJ databases">
        <authorList>
            <person name="Podell S."/>
        </authorList>
    </citation>
    <scope>NUCLEOTIDE SEQUENCE</scope>
    <source>
        <strain evidence="7">Hildebrandi</strain>
    </source>
</reference>
<feature type="transmembrane region" description="Helical" evidence="5">
    <location>
        <begin position="158"/>
        <end position="177"/>
    </location>
</feature>
<evidence type="ECO:0000256" key="4">
    <source>
        <dbReference type="ARBA" id="ARBA00023136"/>
    </source>
</evidence>